<keyword evidence="3" id="KW-1185">Reference proteome</keyword>
<sequence length="225" mass="25769">MINLLRKEILIQRKSFFFAASYSLFLLVVFNNPGYDLMAYVIGITAIAIVFCMNATSLDERNKSSVIWRSLPIRHEDIVRSKYLSVFLYVIFGAVAMGASGILLQLTPLSGIRYIQIHDLILAIIFTMLAMSIYYPIIFRFTNQTFRYAGMAIFLIFFFFPNFFGGLILSRLHVNENDVSGWPEIVQTLVGTPFISLLIIATLATTAFYYVSYKLSVRFNKRLEL</sequence>
<dbReference type="Pfam" id="PF13346">
    <property type="entry name" value="ABC2_membrane_5"/>
    <property type="match status" value="1"/>
</dbReference>
<reference evidence="2 3" key="1">
    <citation type="submission" date="2016-09" db="EMBL/GenBank/DDBJ databases">
        <title>Desulfuribacillus arsenicus sp. nov., an obligately anaerobic, dissimilatory arsenic- and antimonate-reducing bacterium isolated from anoxic sediments.</title>
        <authorList>
            <person name="Abin C.A."/>
            <person name="Hollibaugh J.T."/>
        </authorList>
    </citation>
    <scope>NUCLEOTIDE SEQUENCE [LARGE SCALE GENOMIC DNA]</scope>
    <source>
        <strain evidence="2 3">MLFW-2</strain>
    </source>
</reference>
<feature type="transmembrane region" description="Helical" evidence="1">
    <location>
        <begin position="37"/>
        <end position="55"/>
    </location>
</feature>
<dbReference type="OrthoDB" id="2917865at2"/>
<feature type="transmembrane region" description="Helical" evidence="1">
    <location>
        <begin position="15"/>
        <end position="31"/>
    </location>
</feature>
<gene>
    <name evidence="2" type="ORF">BHU72_12825</name>
</gene>
<keyword evidence="1" id="KW-1133">Transmembrane helix</keyword>
<keyword evidence="1" id="KW-0472">Membrane</keyword>
<accession>A0A1E5L8L3</accession>
<organism evidence="2 3">
    <name type="scientific">Desulfuribacillus stibiiarsenatis</name>
    <dbReference type="NCBI Taxonomy" id="1390249"/>
    <lineage>
        <taxon>Bacteria</taxon>
        <taxon>Bacillati</taxon>
        <taxon>Bacillota</taxon>
        <taxon>Desulfuribacillia</taxon>
        <taxon>Desulfuribacillales</taxon>
        <taxon>Desulfuribacillaceae</taxon>
        <taxon>Desulfuribacillus</taxon>
    </lineage>
</organism>
<dbReference type="RefSeq" id="WP_069701087.1">
    <property type="nucleotide sequence ID" value="NZ_MJAT01000003.1"/>
</dbReference>
<protein>
    <submittedName>
        <fullName evidence="2">Uncharacterized protein</fullName>
    </submittedName>
</protein>
<keyword evidence="1" id="KW-0812">Transmembrane</keyword>
<evidence type="ECO:0000313" key="2">
    <source>
        <dbReference type="EMBL" id="OEH86492.1"/>
    </source>
</evidence>
<dbReference type="STRING" id="1390249.BHU72_12825"/>
<feature type="transmembrane region" description="Helical" evidence="1">
    <location>
        <begin position="115"/>
        <end position="137"/>
    </location>
</feature>
<feature type="transmembrane region" description="Helical" evidence="1">
    <location>
        <begin position="189"/>
        <end position="211"/>
    </location>
</feature>
<dbReference type="AlphaFoldDB" id="A0A1E5L8L3"/>
<feature type="transmembrane region" description="Helical" evidence="1">
    <location>
        <begin position="83"/>
        <end position="103"/>
    </location>
</feature>
<evidence type="ECO:0000313" key="3">
    <source>
        <dbReference type="Proteomes" id="UP000095255"/>
    </source>
</evidence>
<name>A0A1E5L8L3_9FIRM</name>
<dbReference type="PANTHER" id="PTHR41309">
    <property type="entry name" value="MEMBRANE PROTEIN-RELATED"/>
    <property type="match status" value="1"/>
</dbReference>
<proteinExistence type="predicted"/>
<dbReference type="Proteomes" id="UP000095255">
    <property type="component" value="Unassembled WGS sequence"/>
</dbReference>
<dbReference type="EMBL" id="MJAT01000003">
    <property type="protein sequence ID" value="OEH86492.1"/>
    <property type="molecule type" value="Genomic_DNA"/>
</dbReference>
<feature type="transmembrane region" description="Helical" evidence="1">
    <location>
        <begin position="149"/>
        <end position="169"/>
    </location>
</feature>
<comment type="caution">
    <text evidence="2">The sequence shown here is derived from an EMBL/GenBank/DDBJ whole genome shotgun (WGS) entry which is preliminary data.</text>
</comment>
<evidence type="ECO:0000256" key="1">
    <source>
        <dbReference type="SAM" id="Phobius"/>
    </source>
</evidence>
<dbReference type="PANTHER" id="PTHR41309:SF2">
    <property type="entry name" value="MEMBRANE PROTEIN"/>
    <property type="match status" value="1"/>
</dbReference>
<dbReference type="InterPro" id="IPR025699">
    <property type="entry name" value="ABC2_memb-like"/>
</dbReference>